<comment type="caution">
    <text evidence="1">The sequence shown here is derived from an EMBL/GenBank/DDBJ whole genome shotgun (WGS) entry which is preliminary data.</text>
</comment>
<evidence type="ECO:0000313" key="2">
    <source>
        <dbReference type="Proteomes" id="UP001353858"/>
    </source>
</evidence>
<sequence>MKRCQKRKRRFWVHDMLKKRNEEGEFATLHIELMEDETKFFTYYRMSRHEFNILLQEIEGVLQKENTTFRESIQPVQKLAVCLR</sequence>
<organism evidence="1 2">
    <name type="scientific">Aquatica leii</name>
    <dbReference type="NCBI Taxonomy" id="1421715"/>
    <lineage>
        <taxon>Eukaryota</taxon>
        <taxon>Metazoa</taxon>
        <taxon>Ecdysozoa</taxon>
        <taxon>Arthropoda</taxon>
        <taxon>Hexapoda</taxon>
        <taxon>Insecta</taxon>
        <taxon>Pterygota</taxon>
        <taxon>Neoptera</taxon>
        <taxon>Endopterygota</taxon>
        <taxon>Coleoptera</taxon>
        <taxon>Polyphaga</taxon>
        <taxon>Elateriformia</taxon>
        <taxon>Elateroidea</taxon>
        <taxon>Lampyridae</taxon>
        <taxon>Luciolinae</taxon>
        <taxon>Aquatica</taxon>
    </lineage>
</organism>
<protein>
    <submittedName>
        <fullName evidence="1">Uncharacterized protein</fullName>
    </submittedName>
</protein>
<name>A0AAN7SJ09_9COLE</name>
<dbReference type="EMBL" id="JARPUR010000001">
    <property type="protein sequence ID" value="KAK4883787.1"/>
    <property type="molecule type" value="Genomic_DNA"/>
</dbReference>
<gene>
    <name evidence="1" type="ORF">RN001_000058</name>
</gene>
<dbReference type="AlphaFoldDB" id="A0AAN7SJ09"/>
<dbReference type="Proteomes" id="UP001353858">
    <property type="component" value="Unassembled WGS sequence"/>
</dbReference>
<evidence type="ECO:0000313" key="1">
    <source>
        <dbReference type="EMBL" id="KAK4883787.1"/>
    </source>
</evidence>
<accession>A0AAN7SJ09</accession>
<reference evidence="2" key="1">
    <citation type="submission" date="2023-01" db="EMBL/GenBank/DDBJ databases">
        <title>Key to firefly adult light organ development and bioluminescence: homeobox transcription factors regulate luciferase expression and transportation to peroxisome.</title>
        <authorList>
            <person name="Fu X."/>
        </authorList>
    </citation>
    <scope>NUCLEOTIDE SEQUENCE [LARGE SCALE GENOMIC DNA]</scope>
</reference>
<keyword evidence="2" id="KW-1185">Reference proteome</keyword>
<proteinExistence type="predicted"/>